<organism evidence="1">
    <name type="scientific">Rhizophora mucronata</name>
    <name type="common">Asiatic mangrove</name>
    <dbReference type="NCBI Taxonomy" id="61149"/>
    <lineage>
        <taxon>Eukaryota</taxon>
        <taxon>Viridiplantae</taxon>
        <taxon>Streptophyta</taxon>
        <taxon>Embryophyta</taxon>
        <taxon>Tracheophyta</taxon>
        <taxon>Spermatophyta</taxon>
        <taxon>Magnoliopsida</taxon>
        <taxon>eudicotyledons</taxon>
        <taxon>Gunneridae</taxon>
        <taxon>Pentapetalae</taxon>
        <taxon>rosids</taxon>
        <taxon>fabids</taxon>
        <taxon>Malpighiales</taxon>
        <taxon>Rhizophoraceae</taxon>
        <taxon>Rhizophora</taxon>
    </lineage>
</organism>
<accession>A0A2P2J410</accession>
<name>A0A2P2J410_RHIMU</name>
<reference evidence="1" key="1">
    <citation type="submission" date="2018-02" db="EMBL/GenBank/DDBJ databases">
        <title>Rhizophora mucronata_Transcriptome.</title>
        <authorList>
            <person name="Meera S.P."/>
            <person name="Sreeshan A."/>
            <person name="Augustine A."/>
        </authorList>
    </citation>
    <scope>NUCLEOTIDE SEQUENCE</scope>
    <source>
        <tissue evidence="1">Leaf</tissue>
    </source>
</reference>
<sequence length="13" mass="1538">MVEIGLFCVRKRS</sequence>
<proteinExistence type="predicted"/>
<protein>
    <submittedName>
        <fullName evidence="1">Uncharacterized protein</fullName>
    </submittedName>
</protein>
<dbReference type="EMBL" id="GGEC01007740">
    <property type="protein sequence ID" value="MBW88223.1"/>
    <property type="molecule type" value="Transcribed_RNA"/>
</dbReference>
<evidence type="ECO:0000313" key="1">
    <source>
        <dbReference type="EMBL" id="MBW88223.1"/>
    </source>
</evidence>